<accession>A0ABY6S9W9</accession>
<dbReference type="SUPFAM" id="SSF57701">
    <property type="entry name" value="Zn2/Cys6 DNA-binding domain"/>
    <property type="match status" value="1"/>
</dbReference>
<keyword evidence="3" id="KW-1185">Reference proteome</keyword>
<evidence type="ECO:0008006" key="4">
    <source>
        <dbReference type="Google" id="ProtNLM"/>
    </source>
</evidence>
<evidence type="ECO:0000313" key="2">
    <source>
        <dbReference type="EMBL" id="VBB80040.1"/>
    </source>
</evidence>
<evidence type="ECO:0000313" key="3">
    <source>
        <dbReference type="Proteomes" id="UP000280685"/>
    </source>
</evidence>
<reference evidence="2" key="1">
    <citation type="submission" date="2018-02" db="EMBL/GenBank/DDBJ databases">
        <authorList>
            <person name="Silar P."/>
        </authorList>
    </citation>
    <scope>NUCLEOTIDE SEQUENCE [LARGE SCALE GENOMIC DNA]</scope>
    <source>
        <strain evidence="2">T</strain>
    </source>
</reference>
<proteinExistence type="predicted"/>
<feature type="compositionally biased region" description="Polar residues" evidence="1">
    <location>
        <begin position="44"/>
        <end position="59"/>
    </location>
</feature>
<sequence length="125" mass="13241">MSTSIAVPRTAPIAIAPKPPAARFPPSRQGSVHHHGHNFDSYGSGFNSPDSGSVQSLNTPPCEACRNRRSECVMGEDIEEHCVACQYSGTECSLVESSGSSSPLGARKRKLNGGDGAEEGRSKRR</sequence>
<name>A0ABY6S9W9_PODCO</name>
<dbReference type="EMBL" id="LR026967">
    <property type="protein sequence ID" value="VBB80040.1"/>
    <property type="molecule type" value="Genomic_DNA"/>
</dbReference>
<evidence type="ECO:0000256" key="1">
    <source>
        <dbReference type="SAM" id="MobiDB-lite"/>
    </source>
</evidence>
<feature type="region of interest" description="Disordered" evidence="1">
    <location>
        <begin position="1"/>
        <end position="63"/>
    </location>
</feature>
<dbReference type="Proteomes" id="UP000280685">
    <property type="component" value="Chromosome 4"/>
</dbReference>
<feature type="region of interest" description="Disordered" evidence="1">
    <location>
        <begin position="95"/>
        <end position="125"/>
    </location>
</feature>
<dbReference type="InterPro" id="IPR036864">
    <property type="entry name" value="Zn2-C6_fun-type_DNA-bd_sf"/>
</dbReference>
<gene>
    <name evidence="2" type="ORF">PODCO_408080</name>
</gene>
<organism evidence="2 3">
    <name type="scientific">Podospora comata</name>
    <dbReference type="NCBI Taxonomy" id="48703"/>
    <lineage>
        <taxon>Eukaryota</taxon>
        <taxon>Fungi</taxon>
        <taxon>Dikarya</taxon>
        <taxon>Ascomycota</taxon>
        <taxon>Pezizomycotina</taxon>
        <taxon>Sordariomycetes</taxon>
        <taxon>Sordariomycetidae</taxon>
        <taxon>Sordariales</taxon>
        <taxon>Podosporaceae</taxon>
        <taxon>Podospora</taxon>
    </lineage>
</organism>
<dbReference type="Gene3D" id="4.10.240.10">
    <property type="entry name" value="Zn(2)-C6 fungal-type DNA-binding domain"/>
    <property type="match status" value="1"/>
</dbReference>
<protein>
    <recommendedName>
        <fullName evidence="4">Zn(2)-C6 fungal-type domain-containing protein</fullName>
    </recommendedName>
</protein>